<proteinExistence type="predicted"/>
<organism evidence="1">
    <name type="scientific">uncultured Caudovirales phage</name>
    <dbReference type="NCBI Taxonomy" id="2100421"/>
    <lineage>
        <taxon>Viruses</taxon>
        <taxon>Duplodnaviria</taxon>
        <taxon>Heunggongvirae</taxon>
        <taxon>Uroviricota</taxon>
        <taxon>Caudoviricetes</taxon>
        <taxon>Peduoviridae</taxon>
        <taxon>Maltschvirus</taxon>
        <taxon>Maltschvirus maltsch</taxon>
    </lineage>
</organism>
<dbReference type="EMBL" id="LR797315">
    <property type="protein sequence ID" value="CAB4202736.1"/>
    <property type="molecule type" value="Genomic_DNA"/>
</dbReference>
<gene>
    <name evidence="2" type="ORF">UFOVP1373_37</name>
    <name evidence="1" type="ORF">UFOVP941_42</name>
</gene>
<dbReference type="EMBL" id="LR796898">
    <property type="protein sequence ID" value="CAB4173011.1"/>
    <property type="molecule type" value="Genomic_DNA"/>
</dbReference>
<evidence type="ECO:0000313" key="1">
    <source>
        <dbReference type="EMBL" id="CAB4173011.1"/>
    </source>
</evidence>
<accession>A0A6J5PUH1</accession>
<protein>
    <submittedName>
        <fullName evidence="1">Uncharacterized protein</fullName>
    </submittedName>
</protein>
<name>A0A6J5PUH1_9CAUD</name>
<reference evidence="1" key="1">
    <citation type="submission" date="2020-05" db="EMBL/GenBank/DDBJ databases">
        <authorList>
            <person name="Chiriac C."/>
            <person name="Salcher M."/>
            <person name="Ghai R."/>
            <person name="Kavagutti S V."/>
        </authorList>
    </citation>
    <scope>NUCLEOTIDE SEQUENCE</scope>
</reference>
<sequence length="136" mass="15583">MNPSLLHTTEYSAKIKTWINQVDTGNIKSNTARVLRYIKNNPFTDITSIRKHISHQTATSILSELMDSGIVKVVGDRNVDDSFYSVLKYVDDPAEQVQVSHARKINKYKAWVERGMNDFDGIIDPELKKLLLKINY</sequence>
<evidence type="ECO:0000313" key="2">
    <source>
        <dbReference type="EMBL" id="CAB4202736.1"/>
    </source>
</evidence>